<dbReference type="EMBL" id="JAEHOD010000062">
    <property type="protein sequence ID" value="KAG2433514.1"/>
    <property type="molecule type" value="Genomic_DNA"/>
</dbReference>
<feature type="compositionally biased region" description="Gly residues" evidence="2">
    <location>
        <begin position="481"/>
        <end position="504"/>
    </location>
</feature>
<name>A0A835W1H6_9CHLO</name>
<dbReference type="PANTHER" id="PTHR22091">
    <property type="entry name" value="COILED-COIL DOMAIN-CONTAINING PROTEIN 77"/>
    <property type="match status" value="1"/>
</dbReference>
<evidence type="ECO:0000256" key="1">
    <source>
        <dbReference type="SAM" id="Coils"/>
    </source>
</evidence>
<feature type="coiled-coil region" evidence="1">
    <location>
        <begin position="261"/>
        <end position="335"/>
    </location>
</feature>
<feature type="region of interest" description="Disordered" evidence="2">
    <location>
        <begin position="441"/>
        <end position="465"/>
    </location>
</feature>
<gene>
    <name evidence="3" type="ORF">HYH02_012632</name>
</gene>
<feature type="region of interest" description="Disordered" evidence="2">
    <location>
        <begin position="1"/>
        <end position="21"/>
    </location>
</feature>
<reference evidence="3" key="1">
    <citation type="journal article" date="2020" name="bioRxiv">
        <title>Comparative genomics of Chlamydomonas.</title>
        <authorList>
            <person name="Craig R.J."/>
            <person name="Hasan A.R."/>
            <person name="Ness R.W."/>
            <person name="Keightley P.D."/>
        </authorList>
    </citation>
    <scope>NUCLEOTIDE SEQUENCE</scope>
    <source>
        <strain evidence="3">CCAP 11/173</strain>
    </source>
</reference>
<dbReference type="PANTHER" id="PTHR22091:SF1">
    <property type="entry name" value="COILED-COIL DOMAIN-CONTAINING PROTEIN 77"/>
    <property type="match status" value="1"/>
</dbReference>
<feature type="region of interest" description="Disordered" evidence="2">
    <location>
        <begin position="479"/>
        <end position="510"/>
    </location>
</feature>
<feature type="compositionally biased region" description="Basic and acidic residues" evidence="2">
    <location>
        <begin position="7"/>
        <end position="19"/>
    </location>
</feature>
<comment type="caution">
    <text evidence="3">The sequence shown here is derived from an EMBL/GenBank/DDBJ whole genome shotgun (WGS) entry which is preliminary data.</text>
</comment>
<feature type="region of interest" description="Disordered" evidence="2">
    <location>
        <begin position="390"/>
        <end position="424"/>
    </location>
</feature>
<dbReference type="InterPro" id="IPR037696">
    <property type="entry name" value="CCDC77"/>
</dbReference>
<evidence type="ECO:0000313" key="4">
    <source>
        <dbReference type="Proteomes" id="UP000613740"/>
    </source>
</evidence>
<proteinExistence type="predicted"/>
<protein>
    <submittedName>
        <fullName evidence="3">Uncharacterized protein</fullName>
    </submittedName>
</protein>
<feature type="compositionally biased region" description="Low complexity" evidence="2">
    <location>
        <begin position="553"/>
        <end position="582"/>
    </location>
</feature>
<dbReference type="AlphaFoldDB" id="A0A835W1H6"/>
<evidence type="ECO:0000256" key="2">
    <source>
        <dbReference type="SAM" id="MobiDB-lite"/>
    </source>
</evidence>
<evidence type="ECO:0000313" key="3">
    <source>
        <dbReference type="EMBL" id="KAG2433514.1"/>
    </source>
</evidence>
<dbReference type="Proteomes" id="UP000613740">
    <property type="component" value="Unassembled WGS sequence"/>
</dbReference>
<organism evidence="3 4">
    <name type="scientific">Chlamydomonas schloesseri</name>
    <dbReference type="NCBI Taxonomy" id="2026947"/>
    <lineage>
        <taxon>Eukaryota</taxon>
        <taxon>Viridiplantae</taxon>
        <taxon>Chlorophyta</taxon>
        <taxon>core chlorophytes</taxon>
        <taxon>Chlorophyceae</taxon>
        <taxon>CS clade</taxon>
        <taxon>Chlamydomonadales</taxon>
        <taxon>Chlamydomonadaceae</taxon>
        <taxon>Chlamydomonas</taxon>
    </lineage>
</organism>
<feature type="coiled-coil region" evidence="1">
    <location>
        <begin position="154"/>
        <end position="231"/>
    </location>
</feature>
<feature type="compositionally biased region" description="Gly residues" evidence="2">
    <location>
        <begin position="583"/>
        <end position="594"/>
    </location>
</feature>
<keyword evidence="1" id="KW-0175">Coiled coil</keyword>
<dbReference type="OrthoDB" id="191169at2759"/>
<keyword evidence="4" id="KW-1185">Reference proteome</keyword>
<accession>A0A835W1H6</accession>
<feature type="region of interest" description="Disordered" evidence="2">
    <location>
        <begin position="553"/>
        <end position="594"/>
    </location>
</feature>
<sequence length="594" mass="63708">MPPQAKADGKLEREARQENKAIAQARAAEELSTAELISYYRSRLEGFEAERAELLQRLDQCAIQGAEMHVLEWEAHKRADEVRELQKALSDAHNFLFDERQRLLALQAENDELRLQEIQDRKSIQQLLALQQGGAGAGGRHQQGGAGGLPGPNVDHLLLQIESLQAQLNEQKQLASERIAALLEDRRIREAEEEAHRRQLAAQLEAASERLARLEEQLRTTTKDYIVARREKQAAEERALEAQMSLAAERQASLEQGADARRRAAAELAAVRQEAEDKLADVESHLRAQLKTKEEELINLSSVHTTSAAAYDRRVQELELKVARLAEANKQLELRRALDVEGWAADVSALRKMLTAVDIKLHEMRLVERLEDDDRLDAILHVLRKKAPKVALPGPAGGGKAGGGHHHSQHQGGGGEVQSVKSALAEGLQDVRHRVRELEQRLADKQKQMPASGGAAAASSGGGQGVCDQYASVTTDDKAAGAGGKDMAAGGGAGGSSTGGGAVGNSGSSGKLRKKAFRFKFLPGRDIVEADSVWGYEAVLPLSAPLPLPLTQQAAGQPQQVPGAQQAPQPAAAAARRAAGPSGAPGPGAGCAEA</sequence>